<proteinExistence type="predicted"/>
<dbReference type="InterPro" id="IPR002885">
    <property type="entry name" value="PPR_rpt"/>
</dbReference>
<dbReference type="Gene3D" id="1.25.40.10">
    <property type="entry name" value="Tetratricopeptide repeat domain"/>
    <property type="match status" value="3"/>
</dbReference>
<dbReference type="OMA" id="HFWAVIR"/>
<dbReference type="PROSITE" id="PS51375">
    <property type="entry name" value="PPR"/>
    <property type="match status" value="4"/>
</dbReference>
<keyword evidence="1" id="KW-0677">Repeat</keyword>
<dbReference type="EMBL" id="AWWV01000730">
    <property type="protein sequence ID" value="OMP11900.1"/>
    <property type="molecule type" value="Genomic_DNA"/>
</dbReference>
<keyword evidence="4" id="KW-1185">Reference proteome</keyword>
<organism evidence="3 4">
    <name type="scientific">Corchorus capsularis</name>
    <name type="common">Jute</name>
    <dbReference type="NCBI Taxonomy" id="210143"/>
    <lineage>
        <taxon>Eukaryota</taxon>
        <taxon>Viridiplantae</taxon>
        <taxon>Streptophyta</taxon>
        <taxon>Embryophyta</taxon>
        <taxon>Tracheophyta</taxon>
        <taxon>Spermatophyta</taxon>
        <taxon>Magnoliopsida</taxon>
        <taxon>eudicotyledons</taxon>
        <taxon>Gunneridae</taxon>
        <taxon>Pentapetalae</taxon>
        <taxon>rosids</taxon>
        <taxon>malvids</taxon>
        <taxon>Malvales</taxon>
        <taxon>Malvaceae</taxon>
        <taxon>Grewioideae</taxon>
        <taxon>Apeibeae</taxon>
        <taxon>Corchorus</taxon>
    </lineage>
</organism>
<evidence type="ECO:0008006" key="5">
    <source>
        <dbReference type="Google" id="ProtNLM"/>
    </source>
</evidence>
<evidence type="ECO:0000313" key="4">
    <source>
        <dbReference type="Proteomes" id="UP000188268"/>
    </source>
</evidence>
<dbReference type="Gramene" id="OMP11900">
    <property type="protein sequence ID" value="OMP11900"/>
    <property type="gene ID" value="CCACVL1_00222"/>
</dbReference>
<dbReference type="PANTHER" id="PTHR47493:SF3">
    <property type="entry name" value="PENTACOTRIPEPTIDE-REPEAT REGION OF PRORP DOMAIN-CONTAINING PROTEIN"/>
    <property type="match status" value="1"/>
</dbReference>
<gene>
    <name evidence="3" type="ORF">CCACVL1_00222</name>
</gene>
<name>A0A1R3KXU8_COCAP</name>
<comment type="caution">
    <text evidence="3">The sequence shown here is derived from an EMBL/GenBank/DDBJ whole genome shotgun (WGS) entry which is preliminary data.</text>
</comment>
<feature type="repeat" description="PPR" evidence="2">
    <location>
        <begin position="210"/>
        <end position="244"/>
    </location>
</feature>
<dbReference type="Pfam" id="PF13812">
    <property type="entry name" value="PPR_3"/>
    <property type="match status" value="1"/>
</dbReference>
<protein>
    <recommendedName>
        <fullName evidence="5">Pentacotripeptide-repeat region of PRORP domain-containing protein</fullName>
    </recommendedName>
</protein>
<feature type="repeat" description="PPR" evidence="2">
    <location>
        <begin position="140"/>
        <end position="174"/>
    </location>
</feature>
<reference evidence="3 4" key="1">
    <citation type="submission" date="2013-09" db="EMBL/GenBank/DDBJ databases">
        <title>Corchorus capsularis genome sequencing.</title>
        <authorList>
            <person name="Alam M."/>
            <person name="Haque M.S."/>
            <person name="Islam M.S."/>
            <person name="Emdad E.M."/>
            <person name="Islam M.M."/>
            <person name="Ahmed B."/>
            <person name="Halim A."/>
            <person name="Hossen Q.M.M."/>
            <person name="Hossain M.Z."/>
            <person name="Ahmed R."/>
            <person name="Khan M.M."/>
            <person name="Islam R."/>
            <person name="Rashid M.M."/>
            <person name="Khan S.A."/>
            <person name="Rahman M.S."/>
            <person name="Alam M."/>
        </authorList>
    </citation>
    <scope>NUCLEOTIDE SEQUENCE [LARGE SCALE GENOMIC DNA]</scope>
    <source>
        <strain evidence="4">cv. CVL-1</strain>
        <tissue evidence="3">Whole seedling</tissue>
    </source>
</reference>
<evidence type="ECO:0000256" key="1">
    <source>
        <dbReference type="ARBA" id="ARBA00022737"/>
    </source>
</evidence>
<dbReference type="NCBIfam" id="TIGR00756">
    <property type="entry name" value="PPR"/>
    <property type="match status" value="3"/>
</dbReference>
<sequence>MENAVTLNLHCKITFRWQSVYCNNNKKSNRIFSGTQFPKATRRFRCLSSLRPSTPVPHGASSKTHTTLLVETYHQHRQLRALINRLEKEDSCPLQMLRDDGDWTKDNFWAVIRFLRHASRFHEILQVFHMWTNIEKSRINELNYEKIIGLLGEEGMTEEAVQALRDMTGFGLQPSLEVYNSIIHAYAREGKFDDALFFVNEMKEIGLAPETDTYDGIIEAYGKYNMYDEIGKCLKTMKLDGCPPDDFTYNLLICEFSRAGLLRRMERCYQTMLSQRMKLQSSSLVAMLEAYANFGILDKMEKVYRKVVNSTTLEEDTIRKLANVYIKNYMFSRLDDLGNDLSSRTGRNDLVWYLRLLSHACLLSRKGMDSVIREMSEANSSWNVTMANTILLAYLKMKDFTRFRMLLSELPTHRVRPDIITIGILFDAIKIGFDGAEILEAWRSMGLLYRPVEMNTDSLVLIAFGKGRFLKDCEEVFTSLESKTREEKKWTYRYLIDLVLKYRGKRP</sequence>
<dbReference type="AlphaFoldDB" id="A0A1R3KXU8"/>
<feature type="repeat" description="PPR" evidence="2">
    <location>
        <begin position="175"/>
        <end position="209"/>
    </location>
</feature>
<evidence type="ECO:0000256" key="2">
    <source>
        <dbReference type="PROSITE-ProRule" id="PRU00708"/>
    </source>
</evidence>
<feature type="repeat" description="PPR" evidence="2">
    <location>
        <begin position="245"/>
        <end position="279"/>
    </location>
</feature>
<dbReference type="InterPro" id="IPR011990">
    <property type="entry name" value="TPR-like_helical_dom_sf"/>
</dbReference>
<dbReference type="PANTHER" id="PTHR47493">
    <property type="entry name" value="OS08G0520200 PROTEIN"/>
    <property type="match status" value="1"/>
</dbReference>
<dbReference type="OrthoDB" id="185373at2759"/>
<dbReference type="Pfam" id="PF01535">
    <property type="entry name" value="PPR"/>
    <property type="match status" value="1"/>
</dbReference>
<dbReference type="STRING" id="210143.A0A1R3KXU8"/>
<dbReference type="Proteomes" id="UP000188268">
    <property type="component" value="Unassembled WGS sequence"/>
</dbReference>
<evidence type="ECO:0000313" key="3">
    <source>
        <dbReference type="EMBL" id="OMP11900.1"/>
    </source>
</evidence>
<accession>A0A1R3KXU8</accession>